<proteinExistence type="predicted"/>
<evidence type="ECO:0000313" key="4">
    <source>
        <dbReference type="Proteomes" id="UP000290204"/>
    </source>
</evidence>
<gene>
    <name evidence="3" type="ORF">ESA94_15945</name>
</gene>
<dbReference type="RefSeq" id="WP_129131935.1">
    <property type="nucleotide sequence ID" value="NZ_SDHW01000005.1"/>
</dbReference>
<dbReference type="InterPro" id="IPR026444">
    <property type="entry name" value="Secre_tail"/>
</dbReference>
<feature type="domain" description="CHRD" evidence="2">
    <location>
        <begin position="30"/>
        <end position="154"/>
    </location>
</feature>
<dbReference type="SMART" id="SM00754">
    <property type="entry name" value="CHRD"/>
    <property type="match status" value="2"/>
</dbReference>
<evidence type="ECO:0000256" key="1">
    <source>
        <dbReference type="SAM" id="SignalP"/>
    </source>
</evidence>
<dbReference type="PANTHER" id="PTHR24273">
    <property type="entry name" value="FI04643P-RELATED"/>
    <property type="match status" value="1"/>
</dbReference>
<dbReference type="PANTHER" id="PTHR24273:SF32">
    <property type="entry name" value="HYALIN"/>
    <property type="match status" value="1"/>
</dbReference>
<name>A0A4Q1CFX5_9BACT</name>
<dbReference type="AlphaFoldDB" id="A0A4Q1CFX5"/>
<feature type="chain" id="PRO_5020570394" evidence="1">
    <location>
        <begin position="28"/>
        <end position="577"/>
    </location>
</feature>
<protein>
    <submittedName>
        <fullName evidence="3">CHRD domain-containing protein</fullName>
    </submittedName>
</protein>
<dbReference type="Pfam" id="PF07452">
    <property type="entry name" value="CHRD"/>
    <property type="match status" value="2"/>
</dbReference>
<organism evidence="3 4">
    <name type="scientific">Lacibacter luteus</name>
    <dbReference type="NCBI Taxonomy" id="2508719"/>
    <lineage>
        <taxon>Bacteria</taxon>
        <taxon>Pseudomonadati</taxon>
        <taxon>Bacteroidota</taxon>
        <taxon>Chitinophagia</taxon>
        <taxon>Chitinophagales</taxon>
        <taxon>Chitinophagaceae</taxon>
        <taxon>Lacibacter</taxon>
    </lineage>
</organism>
<dbReference type="NCBIfam" id="TIGR04183">
    <property type="entry name" value="Por_Secre_tail"/>
    <property type="match status" value="1"/>
</dbReference>
<reference evidence="3 4" key="1">
    <citation type="submission" date="2019-01" db="EMBL/GenBank/DDBJ databases">
        <title>Lacibacter sp. strain TTM-7.</title>
        <authorList>
            <person name="Chen W.-M."/>
        </authorList>
    </citation>
    <scope>NUCLEOTIDE SEQUENCE [LARGE SCALE GENOMIC DNA]</scope>
    <source>
        <strain evidence="3 4">TTM-7</strain>
    </source>
</reference>
<dbReference type="Pfam" id="PF18962">
    <property type="entry name" value="Por_Secre_tail"/>
    <property type="match status" value="1"/>
</dbReference>
<sequence>MKKFNQRPGWRARFLLFLIVGCSFLKAKADLFPFNATYSGANEVPANASTAGGIIVGVYNDATNTIYYNIIFGGLSANSTAAHFHAPAAPGANAGVTLGHAGFPTGVVAGNYTKIDVFTDAQETNLKAGLMYSNIHTSALPGGEIRAQIVLGAASTEIYTFNRTYSGAQEVPPNTSTATGTIMGAYNAAINRIFFAIQFSGLSANAVAAHFHAPALPDANAAVTIGYGGFPTGVTSGNYNRTFMLNDVQEKYLLAGLTYSNIHTTKFPGGELRTQIFFDAPFEAPVITCPADITTSNDPGLCSASVVLDATVTGTPKPEIIYKVGSTIIASSHAFPVGTTTVNATAINGGGISTCSFTVTVNDTEAPVIGNLKADPAVLWPANHKMRDVKIMVDSSADSTSIRDNCPGPISCVLSVTSNELVNDAGTGNTSPDWEIVNNHFVKLRAERSGTGTGRVYTITMKCTDRAGNMSEAETTVIVPHDMSVKSRANGSRMMENTLAVSVYNNPTKNYFTLVVEPGISNENVFVRLFDMTGRVVETTNSASRIIRVGNTAGAGIYIAEIRRGTEGTQMKLVKLE</sequence>
<feature type="signal peptide" evidence="1">
    <location>
        <begin position="1"/>
        <end position="27"/>
    </location>
</feature>
<dbReference type="Proteomes" id="UP000290204">
    <property type="component" value="Unassembled WGS sequence"/>
</dbReference>
<evidence type="ECO:0000259" key="2">
    <source>
        <dbReference type="PROSITE" id="PS50933"/>
    </source>
</evidence>
<keyword evidence="1" id="KW-0732">Signal</keyword>
<dbReference type="PROSITE" id="PS50933">
    <property type="entry name" value="CHRD"/>
    <property type="match status" value="1"/>
</dbReference>
<dbReference type="InterPro" id="IPR010895">
    <property type="entry name" value="CHRD"/>
</dbReference>
<accession>A0A4Q1CFX5</accession>
<keyword evidence="4" id="KW-1185">Reference proteome</keyword>
<dbReference type="EMBL" id="SDHW01000005">
    <property type="protein sequence ID" value="RXK58879.1"/>
    <property type="molecule type" value="Genomic_DNA"/>
</dbReference>
<evidence type="ECO:0000313" key="3">
    <source>
        <dbReference type="EMBL" id="RXK58879.1"/>
    </source>
</evidence>
<dbReference type="OrthoDB" id="571052at2"/>
<comment type="caution">
    <text evidence="3">The sequence shown here is derived from an EMBL/GenBank/DDBJ whole genome shotgun (WGS) entry which is preliminary data.</text>
</comment>